<feature type="domain" description="Endonuclease/exonuclease/phosphatase" evidence="2">
    <location>
        <begin position="24"/>
        <end position="378"/>
    </location>
</feature>
<proteinExistence type="predicted"/>
<gene>
    <name evidence="3" type="ORF">J0A66_09785</name>
</gene>
<dbReference type="Pfam" id="PF03372">
    <property type="entry name" value="Exo_endo_phos"/>
    <property type="match status" value="1"/>
</dbReference>
<dbReference type="RefSeq" id="WP_206573616.1">
    <property type="nucleotide sequence ID" value="NZ_JAFKCV010000004.1"/>
</dbReference>
<dbReference type="AlphaFoldDB" id="A0A939IRH6"/>
<feature type="chain" id="PRO_5037781793" evidence="1">
    <location>
        <begin position="20"/>
        <end position="388"/>
    </location>
</feature>
<evidence type="ECO:0000259" key="2">
    <source>
        <dbReference type="Pfam" id="PF03372"/>
    </source>
</evidence>
<dbReference type="SUPFAM" id="SSF56219">
    <property type="entry name" value="DNase I-like"/>
    <property type="match status" value="1"/>
</dbReference>
<dbReference type="InterPro" id="IPR005135">
    <property type="entry name" value="Endo/exonuclease/phosphatase"/>
</dbReference>
<organism evidence="3 4">
    <name type="scientific">Bowmanella dokdonensis</name>
    <dbReference type="NCBI Taxonomy" id="751969"/>
    <lineage>
        <taxon>Bacteria</taxon>
        <taxon>Pseudomonadati</taxon>
        <taxon>Pseudomonadota</taxon>
        <taxon>Gammaproteobacteria</taxon>
        <taxon>Alteromonadales</taxon>
        <taxon>Alteromonadaceae</taxon>
        <taxon>Bowmanella</taxon>
    </lineage>
</organism>
<accession>A0A939IRH6</accession>
<keyword evidence="3" id="KW-0255">Endonuclease</keyword>
<keyword evidence="3" id="KW-0540">Nuclease</keyword>
<name>A0A939IRH6_9ALTE</name>
<protein>
    <submittedName>
        <fullName evidence="3">Endonuclease/exonuclease/phosphatase family protein</fullName>
    </submittedName>
</protein>
<comment type="caution">
    <text evidence="3">The sequence shown here is derived from an EMBL/GenBank/DDBJ whole genome shotgun (WGS) entry which is preliminary data.</text>
</comment>
<dbReference type="GO" id="GO:0004519">
    <property type="term" value="F:endonuclease activity"/>
    <property type="evidence" value="ECO:0007669"/>
    <property type="project" value="UniProtKB-KW"/>
</dbReference>
<sequence length="388" mass="43331">MIKRLLPLLVMMLSATVQADIRIATFNVSMEAENYVPRDTPVSGQELFELLALGEHPQIRNTAEIIQRVRPDILLLNEFDYHPDPQKGIEAFVNNFLNVPQQGAEPIDYPYFYIAPVNTGVDSGLDLNGDGVASGTENDAFGYGKYPGQYGMALLSKYPIDTENVRTFQEFLWKDMPGNLLGAIRDERDQPWYSPQAQAILRLSSKSHWDVPVQVNGKTVHVLASHPTPPVFDGPEDRNGKRNHDEVRFWVDYLSGPKQSAYLYDDQGRQGGVKGQRFVILGDLNSSLAEGNSMKQAIVGLLTHDKVNGRVVPTSTGGAAHSPDNPLGAMHTAGWRMRADYVLPSADGWQVRNSGVFWPAEDSELYRLVKDRRSSSDHRLVWVDLDLK</sequence>
<dbReference type="Proteomes" id="UP000664654">
    <property type="component" value="Unassembled WGS sequence"/>
</dbReference>
<dbReference type="InterPro" id="IPR036691">
    <property type="entry name" value="Endo/exonu/phosph_ase_sf"/>
</dbReference>
<evidence type="ECO:0000313" key="4">
    <source>
        <dbReference type="Proteomes" id="UP000664654"/>
    </source>
</evidence>
<evidence type="ECO:0000313" key="3">
    <source>
        <dbReference type="EMBL" id="MBN7825511.1"/>
    </source>
</evidence>
<dbReference type="Gene3D" id="3.60.10.10">
    <property type="entry name" value="Endonuclease/exonuclease/phosphatase"/>
    <property type="match status" value="1"/>
</dbReference>
<keyword evidence="1" id="KW-0732">Signal</keyword>
<reference evidence="3" key="1">
    <citation type="submission" date="2021-03" db="EMBL/GenBank/DDBJ databases">
        <title>novel species isolated from a fishpond in China.</title>
        <authorList>
            <person name="Lu H."/>
            <person name="Cai Z."/>
        </authorList>
    </citation>
    <scope>NUCLEOTIDE SEQUENCE</scope>
    <source>
        <strain evidence="3">JCM 30855</strain>
    </source>
</reference>
<evidence type="ECO:0000256" key="1">
    <source>
        <dbReference type="SAM" id="SignalP"/>
    </source>
</evidence>
<keyword evidence="3" id="KW-0378">Hydrolase</keyword>
<feature type="signal peptide" evidence="1">
    <location>
        <begin position="1"/>
        <end position="19"/>
    </location>
</feature>
<dbReference type="EMBL" id="JAFKCV010000004">
    <property type="protein sequence ID" value="MBN7825511.1"/>
    <property type="molecule type" value="Genomic_DNA"/>
</dbReference>
<keyword evidence="4" id="KW-1185">Reference proteome</keyword>